<dbReference type="Proteomes" id="UP000324222">
    <property type="component" value="Unassembled WGS sequence"/>
</dbReference>
<evidence type="ECO:0000313" key="1">
    <source>
        <dbReference type="EMBL" id="MPC42436.1"/>
    </source>
</evidence>
<gene>
    <name evidence="1" type="ORF">E2C01_036059</name>
</gene>
<accession>A0A5B7FAU3</accession>
<organism evidence="1 2">
    <name type="scientific">Portunus trituberculatus</name>
    <name type="common">Swimming crab</name>
    <name type="synonym">Neptunus trituberculatus</name>
    <dbReference type="NCBI Taxonomy" id="210409"/>
    <lineage>
        <taxon>Eukaryota</taxon>
        <taxon>Metazoa</taxon>
        <taxon>Ecdysozoa</taxon>
        <taxon>Arthropoda</taxon>
        <taxon>Crustacea</taxon>
        <taxon>Multicrustacea</taxon>
        <taxon>Malacostraca</taxon>
        <taxon>Eumalacostraca</taxon>
        <taxon>Eucarida</taxon>
        <taxon>Decapoda</taxon>
        <taxon>Pleocyemata</taxon>
        <taxon>Brachyura</taxon>
        <taxon>Eubrachyura</taxon>
        <taxon>Portunoidea</taxon>
        <taxon>Portunidae</taxon>
        <taxon>Portuninae</taxon>
        <taxon>Portunus</taxon>
    </lineage>
</organism>
<reference evidence="1 2" key="1">
    <citation type="submission" date="2019-05" db="EMBL/GenBank/DDBJ databases">
        <title>Another draft genome of Portunus trituberculatus and its Hox gene families provides insights of decapod evolution.</title>
        <authorList>
            <person name="Jeong J.-H."/>
            <person name="Song I."/>
            <person name="Kim S."/>
            <person name="Choi T."/>
            <person name="Kim D."/>
            <person name="Ryu S."/>
            <person name="Kim W."/>
        </authorList>
    </citation>
    <scope>NUCLEOTIDE SEQUENCE [LARGE SCALE GENOMIC DNA]</scope>
    <source>
        <tissue evidence="1">Muscle</tissue>
    </source>
</reference>
<dbReference type="AlphaFoldDB" id="A0A5B7FAU3"/>
<proteinExistence type="predicted"/>
<name>A0A5B7FAU3_PORTR</name>
<dbReference type="EMBL" id="VSRR010005438">
    <property type="protein sequence ID" value="MPC42436.1"/>
    <property type="molecule type" value="Genomic_DNA"/>
</dbReference>
<sequence>MKVLQQLVVPSDPSQHKIHRLDSINSESPLVNPKSFMTSVLDVPMMDWSFSSGMLSVPARFLGGEALCFTSGGGTGFGASLNTLELGDLDLLCLTDLGDREFLLSLSLGMYSTSDGPCFKYDGDGDLLFF</sequence>
<protein>
    <submittedName>
        <fullName evidence="1">Uncharacterized protein</fullName>
    </submittedName>
</protein>
<keyword evidence="2" id="KW-1185">Reference proteome</keyword>
<comment type="caution">
    <text evidence="1">The sequence shown here is derived from an EMBL/GenBank/DDBJ whole genome shotgun (WGS) entry which is preliminary data.</text>
</comment>
<evidence type="ECO:0000313" key="2">
    <source>
        <dbReference type="Proteomes" id="UP000324222"/>
    </source>
</evidence>